<feature type="signal peptide" evidence="1">
    <location>
        <begin position="1"/>
        <end position="23"/>
    </location>
</feature>
<evidence type="ECO:0000313" key="3">
    <source>
        <dbReference type="Proteomes" id="UP000031278"/>
    </source>
</evidence>
<sequence length="133" mass="15038">MLLRFCGFKIAVVGFALSFGVQANEAPVCQLEWHNNLSMQDGALNLELEGESFQIKPSGQLYFGVHKVRLSDDQSALLADYHRLMVDDLPYTLSHSQLIDQELCDRVAMRQAKESEIQSLIPALKRWQSVTLD</sequence>
<name>A0A0B9H0J3_9GAMM</name>
<comment type="caution">
    <text evidence="2">The sequence shown here is derived from an EMBL/GenBank/DDBJ whole genome shotgun (WGS) entry which is preliminary data.</text>
</comment>
<gene>
    <name evidence="2" type="ORF">RJ45_06045</name>
</gene>
<feature type="chain" id="PRO_5002128078" description="DUF2884 domain-containing protein" evidence="1">
    <location>
        <begin position="24"/>
        <end position="133"/>
    </location>
</feature>
<dbReference type="AlphaFoldDB" id="A0A0B9H0J3"/>
<dbReference type="RefSeq" id="WP_039459668.1">
    <property type="nucleotide sequence ID" value="NZ_JWLZ01000075.1"/>
</dbReference>
<keyword evidence="1" id="KW-0732">Signal</keyword>
<accession>A0A0B9H0J3</accession>
<proteinExistence type="predicted"/>
<reference evidence="2 3" key="1">
    <citation type="submission" date="2014-12" db="EMBL/GenBank/DDBJ databases">
        <title>Genome sequencing of Photobacterium gaetbulicola AD005a.</title>
        <authorList>
            <person name="Adrian T.G.S."/>
            <person name="Chan K.G."/>
        </authorList>
    </citation>
    <scope>NUCLEOTIDE SEQUENCE [LARGE SCALE GENOMIC DNA]</scope>
    <source>
        <strain evidence="2 3">AD005a</strain>
    </source>
</reference>
<dbReference type="EMBL" id="JWLZ01000075">
    <property type="protein sequence ID" value="KHT64501.1"/>
    <property type="molecule type" value="Genomic_DNA"/>
</dbReference>
<protein>
    <recommendedName>
        <fullName evidence="4">DUF2884 domain-containing protein</fullName>
    </recommendedName>
</protein>
<dbReference type="Proteomes" id="UP000031278">
    <property type="component" value="Unassembled WGS sequence"/>
</dbReference>
<evidence type="ECO:0000313" key="2">
    <source>
        <dbReference type="EMBL" id="KHT64501.1"/>
    </source>
</evidence>
<organism evidence="2 3">
    <name type="scientific">Photobacterium gaetbulicola</name>
    <dbReference type="NCBI Taxonomy" id="1295392"/>
    <lineage>
        <taxon>Bacteria</taxon>
        <taxon>Pseudomonadati</taxon>
        <taxon>Pseudomonadota</taxon>
        <taxon>Gammaproteobacteria</taxon>
        <taxon>Vibrionales</taxon>
        <taxon>Vibrionaceae</taxon>
        <taxon>Photobacterium</taxon>
    </lineage>
</organism>
<evidence type="ECO:0000256" key="1">
    <source>
        <dbReference type="SAM" id="SignalP"/>
    </source>
</evidence>
<evidence type="ECO:0008006" key="4">
    <source>
        <dbReference type="Google" id="ProtNLM"/>
    </source>
</evidence>